<feature type="domain" description="Major facilitator superfamily (MFS) profile" evidence="6">
    <location>
        <begin position="1"/>
        <end position="385"/>
    </location>
</feature>
<evidence type="ECO:0000256" key="4">
    <source>
        <dbReference type="ARBA" id="ARBA00023136"/>
    </source>
</evidence>
<evidence type="ECO:0000313" key="7">
    <source>
        <dbReference type="EMBL" id="MXN46469.1"/>
    </source>
</evidence>
<keyword evidence="4 5" id="KW-0472">Membrane</keyword>
<feature type="transmembrane region" description="Helical" evidence="5">
    <location>
        <begin position="207"/>
        <end position="225"/>
    </location>
</feature>
<evidence type="ECO:0000256" key="5">
    <source>
        <dbReference type="SAM" id="Phobius"/>
    </source>
</evidence>
<keyword evidence="2 5" id="KW-0812">Transmembrane</keyword>
<dbReference type="Pfam" id="PF07690">
    <property type="entry name" value="MFS_1"/>
    <property type="match status" value="1"/>
</dbReference>
<sequence>MSSRLHCNFFFLAAGIGIGAWASSLPLLAAGVGLNKGQLGTVLLCFALGAIVLMINVGRYIDRVVSNQVLSLCGSVIFGAAFLVIPFIENPIALGGCVFVAGAAFGTLDVAMNTEASQIELETGRHLMSSFHAVFSIGNLAGAFLVGQLIGHGGGLQVCLGAAGLLVVALALSTRMIAPNAAHRSGGLRPEGMPAANTSLDAAQRTLILVLGGIAFLALLAEGGMMDWTAIYMIDILGASESHGAYAFAIFAGAMAGGRLVGDAVTRRVGHVPLIRIGGVLCAVSVAILLFANSAVLSLAALALCGLGVANMVPAVFASAGNVGGAAAGRAISIVTTMGYSGLLLGPALLGFLAQATSLVVSFVLIMLAFLLIAAVTFQLGHRLKQRQAGL</sequence>
<dbReference type="SUPFAM" id="SSF103473">
    <property type="entry name" value="MFS general substrate transporter"/>
    <property type="match status" value="1"/>
</dbReference>
<feature type="transmembrane region" description="Helical" evidence="5">
    <location>
        <begin position="93"/>
        <end position="111"/>
    </location>
</feature>
<evidence type="ECO:0000313" key="8">
    <source>
        <dbReference type="Proteomes" id="UP000435802"/>
    </source>
</evidence>
<feature type="transmembrane region" description="Helical" evidence="5">
    <location>
        <begin position="359"/>
        <end position="378"/>
    </location>
</feature>
<proteinExistence type="predicted"/>
<dbReference type="PANTHER" id="PTHR23514">
    <property type="entry name" value="BYPASS OF STOP CODON PROTEIN 6"/>
    <property type="match status" value="1"/>
</dbReference>
<dbReference type="InterPro" id="IPR051788">
    <property type="entry name" value="MFS_Transporter"/>
</dbReference>
<feature type="transmembrane region" description="Helical" evidence="5">
    <location>
        <begin position="331"/>
        <end position="353"/>
    </location>
</feature>
<keyword evidence="8" id="KW-1185">Reference proteome</keyword>
<evidence type="ECO:0000256" key="2">
    <source>
        <dbReference type="ARBA" id="ARBA00022692"/>
    </source>
</evidence>
<comment type="subcellular location">
    <subcellularLocation>
        <location evidence="1">Membrane</location>
        <topology evidence="1">Multi-pass membrane protein</topology>
    </subcellularLocation>
</comment>
<feature type="transmembrane region" description="Helical" evidence="5">
    <location>
        <begin position="274"/>
        <end position="292"/>
    </location>
</feature>
<evidence type="ECO:0000256" key="3">
    <source>
        <dbReference type="ARBA" id="ARBA00022989"/>
    </source>
</evidence>
<dbReference type="CDD" id="cd17393">
    <property type="entry name" value="MFS_MosC_like"/>
    <property type="match status" value="1"/>
</dbReference>
<reference evidence="7 8" key="1">
    <citation type="submission" date="2019-12" db="EMBL/GenBank/DDBJ databases">
        <title>Shinella kummerowiae sp. nov., a symbiotic bacterium isolated from root nodules of the herbal legume Kummerowia stipulacea.</title>
        <authorList>
            <person name="Gao J."/>
        </authorList>
    </citation>
    <scope>NUCLEOTIDE SEQUENCE [LARGE SCALE GENOMIC DNA]</scope>
    <source>
        <strain evidence="7 8">CCBAU 25048</strain>
    </source>
</reference>
<organism evidence="7 8">
    <name type="scientific">Shinella kummerowiae</name>
    <dbReference type="NCBI Taxonomy" id="417745"/>
    <lineage>
        <taxon>Bacteria</taxon>
        <taxon>Pseudomonadati</taxon>
        <taxon>Pseudomonadota</taxon>
        <taxon>Alphaproteobacteria</taxon>
        <taxon>Hyphomicrobiales</taxon>
        <taxon>Rhizobiaceae</taxon>
        <taxon>Shinella</taxon>
    </lineage>
</organism>
<dbReference type="EMBL" id="WUMK01000005">
    <property type="protein sequence ID" value="MXN46469.1"/>
    <property type="molecule type" value="Genomic_DNA"/>
</dbReference>
<feature type="transmembrane region" description="Helical" evidence="5">
    <location>
        <begin position="155"/>
        <end position="174"/>
    </location>
</feature>
<dbReference type="PANTHER" id="PTHR23514:SF13">
    <property type="entry name" value="INNER MEMBRANE PROTEIN YBJJ"/>
    <property type="match status" value="1"/>
</dbReference>
<feature type="transmembrane region" description="Helical" evidence="5">
    <location>
        <begin position="39"/>
        <end position="57"/>
    </location>
</feature>
<feature type="transmembrane region" description="Helical" evidence="5">
    <location>
        <begin position="131"/>
        <end position="149"/>
    </location>
</feature>
<gene>
    <name evidence="7" type="ORF">GR138_14825</name>
</gene>
<feature type="transmembrane region" description="Helical" evidence="5">
    <location>
        <begin position="298"/>
        <end position="319"/>
    </location>
</feature>
<feature type="transmembrane region" description="Helical" evidence="5">
    <location>
        <begin position="245"/>
        <end position="262"/>
    </location>
</feature>
<keyword evidence="3 5" id="KW-1133">Transmembrane helix</keyword>
<dbReference type="InterPro" id="IPR011701">
    <property type="entry name" value="MFS"/>
</dbReference>
<protein>
    <submittedName>
        <fullName evidence="7">MFS transporter</fullName>
    </submittedName>
</protein>
<dbReference type="GO" id="GO:0016020">
    <property type="term" value="C:membrane"/>
    <property type="evidence" value="ECO:0007669"/>
    <property type="project" value="UniProtKB-SubCell"/>
</dbReference>
<dbReference type="GO" id="GO:0022857">
    <property type="term" value="F:transmembrane transporter activity"/>
    <property type="evidence" value="ECO:0007669"/>
    <property type="project" value="InterPro"/>
</dbReference>
<accession>A0A6N8SC21</accession>
<dbReference type="PROSITE" id="PS50850">
    <property type="entry name" value="MFS"/>
    <property type="match status" value="1"/>
</dbReference>
<evidence type="ECO:0000256" key="1">
    <source>
        <dbReference type="ARBA" id="ARBA00004141"/>
    </source>
</evidence>
<dbReference type="Proteomes" id="UP000435802">
    <property type="component" value="Unassembled WGS sequence"/>
</dbReference>
<name>A0A6N8SC21_9HYPH</name>
<dbReference type="Gene3D" id="1.20.1250.20">
    <property type="entry name" value="MFS general substrate transporter like domains"/>
    <property type="match status" value="2"/>
</dbReference>
<dbReference type="InterPro" id="IPR036259">
    <property type="entry name" value="MFS_trans_sf"/>
</dbReference>
<feature type="transmembrane region" description="Helical" evidence="5">
    <location>
        <begin position="69"/>
        <end position="87"/>
    </location>
</feature>
<comment type="caution">
    <text evidence="7">The sequence shown here is derived from an EMBL/GenBank/DDBJ whole genome shotgun (WGS) entry which is preliminary data.</text>
</comment>
<dbReference type="AlphaFoldDB" id="A0A6N8SC21"/>
<evidence type="ECO:0000259" key="6">
    <source>
        <dbReference type="PROSITE" id="PS50850"/>
    </source>
</evidence>
<dbReference type="InterPro" id="IPR020846">
    <property type="entry name" value="MFS_dom"/>
</dbReference>